<keyword evidence="3" id="KW-1185">Reference proteome</keyword>
<evidence type="ECO:0000313" key="3">
    <source>
        <dbReference type="Proteomes" id="UP000634308"/>
    </source>
</evidence>
<name>A0ABQ2RUF1_9DEIO</name>
<dbReference type="Proteomes" id="UP000634308">
    <property type="component" value="Unassembled WGS sequence"/>
</dbReference>
<proteinExistence type="predicted"/>
<accession>A0ABQ2RUF1</accession>
<feature type="region of interest" description="Disordered" evidence="1">
    <location>
        <begin position="1"/>
        <end position="20"/>
    </location>
</feature>
<evidence type="ECO:0000256" key="1">
    <source>
        <dbReference type="SAM" id="MobiDB-lite"/>
    </source>
</evidence>
<dbReference type="EMBL" id="BMQM01000025">
    <property type="protein sequence ID" value="GGR66995.1"/>
    <property type="molecule type" value="Genomic_DNA"/>
</dbReference>
<sequence>MDLYSGRVTPPVPADDDRSNKKDKAWKDIFLKSGLPLEHSVAGVLKRLGLMVQVEYNYVRRNERNEDVTFSVDLRAVHRDHRDLLLSALVECKYCSPGTQWIMVPNEDEAPFNQHRPSYFYGIDLFATESLFTLKTYDLYPQELMVHRGVQIARWGNVAPGTVSEAVAQLRYAALEQDIEWSAQRIRDAELAGPDAPRLPYASVCLIVTTAEIRVLKPMLSLEAFQKAESADDVTVPQPYVFLHSRPDGIFERQAVRRIHDVLSDQALTAVHGPELLARVRASSAVTDLKNYTLGASRLHPDVFIVVQYDALESVMAKILADAERLSMHNKHLTWDISKRK</sequence>
<comment type="caution">
    <text evidence="2">The sequence shown here is derived from an EMBL/GenBank/DDBJ whole genome shotgun (WGS) entry which is preliminary data.</text>
</comment>
<protein>
    <recommendedName>
        <fullName evidence="4">Restriction endonuclease</fullName>
    </recommendedName>
</protein>
<evidence type="ECO:0000313" key="2">
    <source>
        <dbReference type="EMBL" id="GGR66995.1"/>
    </source>
</evidence>
<gene>
    <name evidence="2" type="ORF">GCM10008959_31460</name>
</gene>
<organism evidence="2 3">
    <name type="scientific">Deinococcus seoulensis</name>
    <dbReference type="NCBI Taxonomy" id="1837379"/>
    <lineage>
        <taxon>Bacteria</taxon>
        <taxon>Thermotogati</taxon>
        <taxon>Deinococcota</taxon>
        <taxon>Deinococci</taxon>
        <taxon>Deinococcales</taxon>
        <taxon>Deinococcaceae</taxon>
        <taxon>Deinococcus</taxon>
    </lineage>
</organism>
<reference evidence="3" key="1">
    <citation type="journal article" date="2019" name="Int. J. Syst. Evol. Microbiol.">
        <title>The Global Catalogue of Microorganisms (GCM) 10K type strain sequencing project: providing services to taxonomists for standard genome sequencing and annotation.</title>
        <authorList>
            <consortium name="The Broad Institute Genomics Platform"/>
            <consortium name="The Broad Institute Genome Sequencing Center for Infectious Disease"/>
            <person name="Wu L."/>
            <person name="Ma J."/>
        </authorList>
    </citation>
    <scope>NUCLEOTIDE SEQUENCE [LARGE SCALE GENOMIC DNA]</scope>
    <source>
        <strain evidence="3">JCM 31404</strain>
    </source>
</reference>
<evidence type="ECO:0008006" key="4">
    <source>
        <dbReference type="Google" id="ProtNLM"/>
    </source>
</evidence>